<reference evidence="6" key="1">
    <citation type="journal article" date="2001" name="Curr. Opin. Microbiol.">
        <title>The AraC transcriptional activators.</title>
        <authorList>
            <person name="Martin R.G."/>
            <person name="Rosner J.L."/>
        </authorList>
    </citation>
    <scope>NUCLEOTIDE SEQUENCE</scope>
</reference>
<reference evidence="6" key="4">
    <citation type="journal article" date="2021" name="FEMS Microbiol. Rev.">
        <title>An update of the unceasingly growing and diverse AraC/XylS family of transcriptional activators.</title>
        <authorList>
            <person name="Cortes-Avalos D."/>
            <person name="Martinez-Perez N."/>
            <person name="Ortiz-Moncada M.A."/>
            <person name="Juarez-Gonzalez A."/>
            <person name="Banos-Vargas A.A."/>
            <person name="Estrada-de Los Santos P."/>
            <person name="Perez-Rueda E."/>
            <person name="Ibarra J.A."/>
        </authorList>
    </citation>
    <scope>NUCLEOTIDE SEQUENCE</scope>
</reference>
<dbReference type="Gene3D" id="1.10.10.60">
    <property type="entry name" value="Homeodomain-like"/>
    <property type="match status" value="2"/>
</dbReference>
<dbReference type="PROSITE" id="PS00041">
    <property type="entry name" value="HTH_ARAC_FAMILY_1"/>
    <property type="match status" value="1"/>
</dbReference>
<accession>A0A8B6X1Z9</accession>
<evidence type="ECO:0000256" key="3">
    <source>
        <dbReference type="ARBA" id="ARBA00023163"/>
    </source>
</evidence>
<dbReference type="Pfam" id="PF12833">
    <property type="entry name" value="HTH_18"/>
    <property type="match status" value="1"/>
</dbReference>
<name>A0A8B6X1Z9_9BURK</name>
<dbReference type="Pfam" id="PF01965">
    <property type="entry name" value="DJ-1_PfpI"/>
    <property type="match status" value="1"/>
</dbReference>
<dbReference type="SUPFAM" id="SSF52317">
    <property type="entry name" value="Class I glutamine amidotransferase-like"/>
    <property type="match status" value="1"/>
</dbReference>
<dbReference type="InterPro" id="IPR018062">
    <property type="entry name" value="HTH_AraC-typ_CS"/>
</dbReference>
<organism evidence="5 6">
    <name type="scientific">Derxia gummosa DSM 723</name>
    <dbReference type="NCBI Taxonomy" id="1121388"/>
    <lineage>
        <taxon>Bacteria</taxon>
        <taxon>Pseudomonadati</taxon>
        <taxon>Pseudomonadota</taxon>
        <taxon>Betaproteobacteria</taxon>
        <taxon>Burkholderiales</taxon>
        <taxon>Alcaligenaceae</taxon>
        <taxon>Derxia</taxon>
    </lineage>
</organism>
<dbReference type="AlphaFoldDB" id="A0A8B6X1Z9"/>
<reference evidence="6" key="2">
    <citation type="journal article" date="2004" name="BMC Evol. Biol.">
        <title>Evolutionary and functional relationships within the DJ1 superfamily.</title>
        <authorList>
            <person name="Bandyopadhyay S."/>
            <person name="Cookson M.R."/>
        </authorList>
    </citation>
    <scope>NUCLEOTIDE SEQUENCE</scope>
</reference>
<feature type="domain" description="HTH araC/xylS-type" evidence="4">
    <location>
        <begin position="223"/>
        <end position="321"/>
    </location>
</feature>
<dbReference type="InterPro" id="IPR020449">
    <property type="entry name" value="Tscrpt_reg_AraC-type_HTH"/>
</dbReference>
<dbReference type="InterPro" id="IPR002818">
    <property type="entry name" value="DJ-1/PfpI"/>
</dbReference>
<dbReference type="RefSeq" id="WP_028310573.1">
    <property type="nucleotide sequence ID" value="NZ_AXWS01000007.1"/>
</dbReference>
<dbReference type="InterPro" id="IPR029062">
    <property type="entry name" value="Class_I_gatase-like"/>
</dbReference>
<dbReference type="SUPFAM" id="SSF46689">
    <property type="entry name" value="Homeodomain-like"/>
    <property type="match status" value="2"/>
</dbReference>
<reference evidence="6" key="5">
    <citation type="submission" date="2025-08" db="UniProtKB">
        <authorList>
            <consortium name="RefSeq"/>
        </authorList>
    </citation>
    <scope>IDENTIFICATION</scope>
</reference>
<keyword evidence="5" id="KW-1185">Reference proteome</keyword>
<evidence type="ECO:0000256" key="2">
    <source>
        <dbReference type="ARBA" id="ARBA00023125"/>
    </source>
</evidence>
<reference evidence="6" key="3">
    <citation type="journal article" date="2005" name="FEMS Microbiol. Rev.">
        <title>The many faces of the helix-turn-helix domain: transcription regulation and beyond.</title>
        <authorList>
            <person name="Aravind L."/>
            <person name="Anantharaman V."/>
            <person name="Balaji S."/>
            <person name="Babu M.M."/>
            <person name="Iyer L.M."/>
        </authorList>
    </citation>
    <scope>NUCLEOTIDE SEQUENCE</scope>
</reference>
<dbReference type="InterPro" id="IPR018060">
    <property type="entry name" value="HTH_AraC"/>
</dbReference>
<dbReference type="PROSITE" id="PS01124">
    <property type="entry name" value="HTH_ARAC_FAMILY_2"/>
    <property type="match status" value="1"/>
</dbReference>
<dbReference type="InterPro" id="IPR009057">
    <property type="entry name" value="Homeodomain-like_sf"/>
</dbReference>
<dbReference type="SMART" id="SM00342">
    <property type="entry name" value="HTH_ARAC"/>
    <property type="match status" value="1"/>
</dbReference>
<evidence type="ECO:0000256" key="1">
    <source>
        <dbReference type="ARBA" id="ARBA00023015"/>
    </source>
</evidence>
<dbReference type="PRINTS" id="PR00032">
    <property type="entry name" value="HTHARAC"/>
</dbReference>
<dbReference type="Gene3D" id="3.40.50.880">
    <property type="match status" value="1"/>
</dbReference>
<dbReference type="GO" id="GO:0003700">
    <property type="term" value="F:DNA-binding transcription factor activity"/>
    <property type="evidence" value="ECO:0007669"/>
    <property type="project" value="InterPro"/>
</dbReference>
<dbReference type="PANTHER" id="PTHR43130">
    <property type="entry name" value="ARAC-FAMILY TRANSCRIPTIONAL REGULATOR"/>
    <property type="match status" value="1"/>
</dbReference>
<keyword evidence="3" id="KW-0804">Transcription</keyword>
<evidence type="ECO:0000313" key="5">
    <source>
        <dbReference type="Proteomes" id="UP000675920"/>
    </source>
</evidence>
<dbReference type="GO" id="GO:0043565">
    <property type="term" value="F:sequence-specific DNA binding"/>
    <property type="evidence" value="ECO:0007669"/>
    <property type="project" value="InterPro"/>
</dbReference>
<keyword evidence="1" id="KW-0805">Transcription regulation</keyword>
<dbReference type="InterPro" id="IPR052158">
    <property type="entry name" value="INH-QAR"/>
</dbReference>
<protein>
    <submittedName>
        <fullName evidence="6">GlxA family transcriptional regulator</fullName>
    </submittedName>
</protein>
<keyword evidence="2" id="KW-0238">DNA-binding</keyword>
<evidence type="ECO:0000313" key="6">
    <source>
        <dbReference type="RefSeq" id="WP_028310573.1"/>
    </source>
</evidence>
<sequence>MPASVPAALRVGFVLAPNFTMLALSAFVDTLRLAADEDDWSRPIHCDWRVLSEEPKPIRASCGLDVTPTARFGDPRDFDYIVVVGGLLDGSRINRATGDFLRRAAAAGVPLAGVCTGSFILAGLGLLDDRRVCVSWFHHDDFESRFPHLTASSTEQFIEDRDRLTCAGGTSVMHLAAHLVARHRDKATAAKALRIMLEDLPRAGDAPQPSPVNEISSDDARVRRAMLLMERHIDGPCALDELARNVGVSPRHLARLFQRQVGMSPSAFALRLRLRRARELLEKTRQPIVDIAMQCGFVSNSHFSRSFRNVYGHPPSEARAG</sequence>
<dbReference type="CDD" id="cd03136">
    <property type="entry name" value="GATase1_AraC_ArgR_like"/>
    <property type="match status" value="1"/>
</dbReference>
<dbReference type="PANTHER" id="PTHR43130:SF3">
    <property type="entry name" value="HTH-TYPE TRANSCRIPTIONAL REGULATOR RV1931C"/>
    <property type="match status" value="1"/>
</dbReference>
<evidence type="ECO:0000259" key="4">
    <source>
        <dbReference type="PROSITE" id="PS01124"/>
    </source>
</evidence>
<dbReference type="Proteomes" id="UP000675920">
    <property type="component" value="Unplaced"/>
</dbReference>
<proteinExistence type="predicted"/>